<feature type="transmembrane region" description="Helical" evidence="7">
    <location>
        <begin position="322"/>
        <end position="350"/>
    </location>
</feature>
<dbReference type="InterPro" id="IPR010656">
    <property type="entry name" value="DctM"/>
</dbReference>
<accession>A0A1H6BNT0</accession>
<feature type="transmembrane region" description="Helical" evidence="7">
    <location>
        <begin position="362"/>
        <end position="386"/>
    </location>
</feature>
<dbReference type="OrthoDB" id="200143at2157"/>
<dbReference type="PIRSF" id="PIRSF006066">
    <property type="entry name" value="HI0050"/>
    <property type="match status" value="1"/>
</dbReference>
<reference evidence="10 11" key="1">
    <citation type="submission" date="2016-10" db="EMBL/GenBank/DDBJ databases">
        <authorList>
            <person name="de Groot N.N."/>
        </authorList>
    </citation>
    <scope>NUCLEOTIDE SEQUENCE [LARGE SCALE GENOMIC DNA]</scope>
    <source>
        <strain evidence="10 11">CGMCC 1.10331</strain>
    </source>
</reference>
<organism evidence="10 11">
    <name type="scientific">Halobellus limi</name>
    <dbReference type="NCBI Taxonomy" id="699433"/>
    <lineage>
        <taxon>Archaea</taxon>
        <taxon>Methanobacteriati</taxon>
        <taxon>Methanobacteriota</taxon>
        <taxon>Stenosarchaea group</taxon>
        <taxon>Halobacteria</taxon>
        <taxon>Halobacteriales</taxon>
        <taxon>Haloferacaceae</taxon>
        <taxon>Halobellus</taxon>
    </lineage>
</organism>
<dbReference type="Proteomes" id="UP000296733">
    <property type="component" value="Plasmid unnamed2"/>
</dbReference>
<feature type="transmembrane region" description="Helical" evidence="7">
    <location>
        <begin position="143"/>
        <end position="169"/>
    </location>
</feature>
<feature type="transmembrane region" description="Helical" evidence="7">
    <location>
        <begin position="406"/>
        <end position="427"/>
    </location>
</feature>
<evidence type="ECO:0000256" key="2">
    <source>
        <dbReference type="ARBA" id="ARBA00022475"/>
    </source>
</evidence>
<evidence type="ECO:0000256" key="3">
    <source>
        <dbReference type="ARBA" id="ARBA00022519"/>
    </source>
</evidence>
<protein>
    <submittedName>
        <fullName evidence="9">TRAP transporter large permease</fullName>
    </submittedName>
    <submittedName>
        <fullName evidence="10">TRAP transporter, DctM subunit</fullName>
    </submittedName>
</protein>
<keyword evidence="9" id="KW-0614">Plasmid</keyword>
<name>A0A1H6BNT0_9EURY</name>
<feature type="transmembrane region" description="Helical" evidence="7">
    <location>
        <begin position="181"/>
        <end position="202"/>
    </location>
</feature>
<feature type="transmembrane region" description="Helical" evidence="7">
    <location>
        <begin position="248"/>
        <end position="271"/>
    </location>
</feature>
<feature type="transmembrane region" description="Helical" evidence="7">
    <location>
        <begin position="283"/>
        <end position="302"/>
    </location>
</feature>
<evidence type="ECO:0000256" key="4">
    <source>
        <dbReference type="ARBA" id="ARBA00022692"/>
    </source>
</evidence>
<keyword evidence="3" id="KW-0997">Cell inner membrane</keyword>
<dbReference type="EMBL" id="FNVN01000005">
    <property type="protein sequence ID" value="SEG62282.1"/>
    <property type="molecule type" value="Genomic_DNA"/>
</dbReference>
<dbReference type="GeneID" id="39859797"/>
<evidence type="ECO:0000313" key="9">
    <source>
        <dbReference type="EMBL" id="QCC49411.1"/>
    </source>
</evidence>
<dbReference type="PANTHER" id="PTHR33362">
    <property type="entry name" value="SIALIC ACID TRAP TRANSPORTER PERMEASE PROTEIN SIAT-RELATED"/>
    <property type="match status" value="1"/>
</dbReference>
<feature type="transmembrane region" description="Helical" evidence="7">
    <location>
        <begin position="54"/>
        <end position="75"/>
    </location>
</feature>
<dbReference type="PANTHER" id="PTHR33362:SF3">
    <property type="entry name" value="SIALIC ACID TRAP TRANSPORTER PERMEASE PROTEIN SIAT"/>
    <property type="match status" value="1"/>
</dbReference>
<sequence length="433" mass="46730">MSELLIVGGLFLGSLLALYAIGVPVAIAMGSSVIIMWILPFGQDINFTLISNQLFFGVNSYPLLAVPFYVFLGRLMNRVGMTKRIFDFAGSIVGHYRGGIAHVNIVASMLFAGMSGMATADAAGLGRIEYAAMRDYGYDKKTALGITGSSALIGPLIPPSVAIIIYGVLAEESIGKLFLGGFLPGIIMGLSLMIFVVALSYYHGFEPDYEFEVSEVWRTFKRAIFAILTPILIIGGLLSGQFTATEAGAIAVVYIGVIGYFVYGELTLDILYEEMRDSMIETVSLTFIIAVASLYGLAALQLQLPQLLVDGFSGVSTDPTILLLSLTVLFLVVGTFMDTIAAMTVLVPIIMPLVTIVNIDPIHFGVVMLLALLLGLLTPPFGIILFVLEKVTDASLNEVMRGVLPYYVPIIVVLLLSIFFPEIVTYIPRQLMA</sequence>
<evidence type="ECO:0000256" key="7">
    <source>
        <dbReference type="SAM" id="Phobius"/>
    </source>
</evidence>
<evidence type="ECO:0000313" key="12">
    <source>
        <dbReference type="Proteomes" id="UP000296733"/>
    </source>
</evidence>
<proteinExistence type="predicted"/>
<dbReference type="GO" id="GO:0022857">
    <property type="term" value="F:transmembrane transporter activity"/>
    <property type="evidence" value="ECO:0007669"/>
    <property type="project" value="TreeGrafter"/>
</dbReference>
<feature type="transmembrane region" description="Helical" evidence="7">
    <location>
        <begin position="223"/>
        <end position="242"/>
    </location>
</feature>
<evidence type="ECO:0000256" key="1">
    <source>
        <dbReference type="ARBA" id="ARBA00004429"/>
    </source>
</evidence>
<dbReference type="Proteomes" id="UP000236740">
    <property type="component" value="Unassembled WGS sequence"/>
</dbReference>
<dbReference type="KEGG" id="hlm:DV707_16880"/>
<keyword evidence="4 7" id="KW-0812">Transmembrane</keyword>
<evidence type="ECO:0000256" key="6">
    <source>
        <dbReference type="ARBA" id="ARBA00023136"/>
    </source>
</evidence>
<dbReference type="AlphaFoldDB" id="A0A1H6BNT0"/>
<dbReference type="GO" id="GO:0005886">
    <property type="term" value="C:plasma membrane"/>
    <property type="evidence" value="ECO:0007669"/>
    <property type="project" value="UniProtKB-SubCell"/>
</dbReference>
<keyword evidence="6 7" id="KW-0472">Membrane</keyword>
<reference evidence="9 12" key="2">
    <citation type="journal article" date="2019" name="Nat. Commun.">
        <title>A new type of DNA phosphorothioation-based antiviral system in archaea.</title>
        <authorList>
            <person name="Xiong L."/>
            <person name="Liu S."/>
            <person name="Chen S."/>
            <person name="Xiao Y."/>
            <person name="Zhu B."/>
            <person name="Gao Y."/>
            <person name="Zhang Y."/>
            <person name="Chen B."/>
            <person name="Luo J."/>
            <person name="Deng Z."/>
            <person name="Chen X."/>
            <person name="Wang L."/>
            <person name="Chen S."/>
        </authorList>
    </citation>
    <scope>NUCLEOTIDE SEQUENCE [LARGE SCALE GENOMIC DNA]</scope>
    <source>
        <strain evidence="9 12">CGMCC 1.10331</strain>
        <plasmid evidence="9 12">unnamed2</plasmid>
    </source>
</reference>
<evidence type="ECO:0000313" key="11">
    <source>
        <dbReference type="Proteomes" id="UP000236740"/>
    </source>
</evidence>
<geneLocation type="plasmid" evidence="9">
    <name>unnamed2</name>
</geneLocation>
<dbReference type="RefSeq" id="WP_103992569.1">
    <property type="nucleotide sequence ID" value="NZ_CP031313.1"/>
</dbReference>
<keyword evidence="5 7" id="KW-1133">Transmembrane helix</keyword>
<evidence type="ECO:0000259" key="8">
    <source>
        <dbReference type="Pfam" id="PF06808"/>
    </source>
</evidence>
<dbReference type="Pfam" id="PF06808">
    <property type="entry name" value="DctM"/>
    <property type="match status" value="1"/>
</dbReference>
<dbReference type="EMBL" id="CP031313">
    <property type="protein sequence ID" value="QCC49411.1"/>
    <property type="molecule type" value="Genomic_DNA"/>
</dbReference>
<gene>
    <name evidence="9" type="ORF">DV707_16880</name>
    <name evidence="10" type="ORF">SAMN04488133_2887</name>
</gene>
<keyword evidence="11" id="KW-1185">Reference proteome</keyword>
<keyword evidence="2" id="KW-1003">Cell membrane</keyword>
<dbReference type="NCBIfam" id="TIGR00786">
    <property type="entry name" value="dctM"/>
    <property type="match status" value="1"/>
</dbReference>
<comment type="subcellular location">
    <subcellularLocation>
        <location evidence="1">Cell inner membrane</location>
        <topology evidence="1">Multi-pass membrane protein</topology>
    </subcellularLocation>
</comment>
<evidence type="ECO:0000313" key="10">
    <source>
        <dbReference type="EMBL" id="SEG62282.1"/>
    </source>
</evidence>
<dbReference type="InterPro" id="IPR004681">
    <property type="entry name" value="TRAP_DctM"/>
</dbReference>
<feature type="domain" description="TRAP C4-dicarboxylate transport system permease DctM subunit" evidence="8">
    <location>
        <begin position="12"/>
        <end position="423"/>
    </location>
</feature>
<evidence type="ECO:0000256" key="5">
    <source>
        <dbReference type="ARBA" id="ARBA00022989"/>
    </source>
</evidence>